<dbReference type="Proteomes" id="UP001417504">
    <property type="component" value="Unassembled WGS sequence"/>
</dbReference>
<name>A0AAP0I0D1_9MAGN</name>
<evidence type="ECO:0000313" key="3">
    <source>
        <dbReference type="Proteomes" id="UP001417504"/>
    </source>
</evidence>
<organism evidence="2 3">
    <name type="scientific">Stephania japonica</name>
    <dbReference type="NCBI Taxonomy" id="461633"/>
    <lineage>
        <taxon>Eukaryota</taxon>
        <taxon>Viridiplantae</taxon>
        <taxon>Streptophyta</taxon>
        <taxon>Embryophyta</taxon>
        <taxon>Tracheophyta</taxon>
        <taxon>Spermatophyta</taxon>
        <taxon>Magnoliopsida</taxon>
        <taxon>Ranunculales</taxon>
        <taxon>Menispermaceae</taxon>
        <taxon>Menispermoideae</taxon>
        <taxon>Cissampelideae</taxon>
        <taxon>Stephania</taxon>
    </lineage>
</organism>
<reference evidence="2 3" key="1">
    <citation type="submission" date="2024-01" db="EMBL/GenBank/DDBJ databases">
        <title>Genome assemblies of Stephania.</title>
        <authorList>
            <person name="Yang L."/>
        </authorList>
    </citation>
    <scope>NUCLEOTIDE SEQUENCE [LARGE SCALE GENOMIC DNA]</scope>
    <source>
        <strain evidence="2">QJT</strain>
        <tissue evidence="2">Leaf</tissue>
    </source>
</reference>
<dbReference type="AlphaFoldDB" id="A0AAP0I0D1"/>
<feature type="region of interest" description="Disordered" evidence="1">
    <location>
        <begin position="1"/>
        <end position="61"/>
    </location>
</feature>
<evidence type="ECO:0000313" key="2">
    <source>
        <dbReference type="EMBL" id="KAK9103276.1"/>
    </source>
</evidence>
<keyword evidence="3" id="KW-1185">Reference proteome</keyword>
<protein>
    <submittedName>
        <fullName evidence="2">Uncharacterized protein</fullName>
    </submittedName>
</protein>
<feature type="compositionally biased region" description="Basic and acidic residues" evidence="1">
    <location>
        <begin position="48"/>
        <end position="61"/>
    </location>
</feature>
<evidence type="ECO:0000256" key="1">
    <source>
        <dbReference type="SAM" id="MobiDB-lite"/>
    </source>
</evidence>
<sequence>MAQTFDSEAVLFSRGKHANKNSPKNSKVGPKSGKTADDSQNQTLRSATDVEKLGISRKIVE</sequence>
<dbReference type="EMBL" id="JBBNAE010000008">
    <property type="protein sequence ID" value="KAK9103276.1"/>
    <property type="molecule type" value="Genomic_DNA"/>
</dbReference>
<accession>A0AAP0I0D1</accession>
<proteinExistence type="predicted"/>
<gene>
    <name evidence="2" type="ORF">Sjap_020530</name>
</gene>
<comment type="caution">
    <text evidence="2">The sequence shown here is derived from an EMBL/GenBank/DDBJ whole genome shotgun (WGS) entry which is preliminary data.</text>
</comment>